<reference evidence="1 3" key="1">
    <citation type="journal article" date="2017" name="Nature">
        <title>The sunflower genome provides insights into oil metabolism, flowering and Asterid evolution.</title>
        <authorList>
            <person name="Badouin H."/>
            <person name="Gouzy J."/>
            <person name="Grassa C.J."/>
            <person name="Murat F."/>
            <person name="Staton S.E."/>
            <person name="Cottret L."/>
            <person name="Lelandais-Briere C."/>
            <person name="Owens G.L."/>
            <person name="Carrere S."/>
            <person name="Mayjonade B."/>
            <person name="Legrand L."/>
            <person name="Gill N."/>
            <person name="Kane N.C."/>
            <person name="Bowers J.E."/>
            <person name="Hubner S."/>
            <person name="Bellec A."/>
            <person name="Berard A."/>
            <person name="Berges H."/>
            <person name="Blanchet N."/>
            <person name="Boniface M.C."/>
            <person name="Brunel D."/>
            <person name="Catrice O."/>
            <person name="Chaidir N."/>
            <person name="Claudel C."/>
            <person name="Donnadieu C."/>
            <person name="Faraut T."/>
            <person name="Fievet G."/>
            <person name="Helmstetter N."/>
            <person name="King M."/>
            <person name="Knapp S.J."/>
            <person name="Lai Z."/>
            <person name="Le Paslier M.C."/>
            <person name="Lippi Y."/>
            <person name="Lorenzon L."/>
            <person name="Mandel J.R."/>
            <person name="Marage G."/>
            <person name="Marchand G."/>
            <person name="Marquand E."/>
            <person name="Bret-Mestries E."/>
            <person name="Morien E."/>
            <person name="Nambeesan S."/>
            <person name="Nguyen T."/>
            <person name="Pegot-Espagnet P."/>
            <person name="Pouilly N."/>
            <person name="Raftis F."/>
            <person name="Sallet E."/>
            <person name="Schiex T."/>
            <person name="Thomas J."/>
            <person name="Vandecasteele C."/>
            <person name="Vares D."/>
            <person name="Vear F."/>
            <person name="Vautrin S."/>
            <person name="Crespi M."/>
            <person name="Mangin B."/>
            <person name="Burke J.M."/>
            <person name="Salse J."/>
            <person name="Munos S."/>
            <person name="Vincourt P."/>
            <person name="Rieseberg L.H."/>
            <person name="Langlade N.B."/>
        </authorList>
    </citation>
    <scope>NUCLEOTIDE SEQUENCE [LARGE SCALE GENOMIC DNA]</scope>
    <source>
        <strain evidence="3">cv. SF193</strain>
        <tissue evidence="1">Leaves</tissue>
    </source>
</reference>
<dbReference type="Proteomes" id="UP000215914">
    <property type="component" value="Chromosome 2"/>
</dbReference>
<evidence type="ECO:0000313" key="3">
    <source>
        <dbReference type="Proteomes" id="UP000215914"/>
    </source>
</evidence>
<keyword evidence="3" id="KW-1185">Reference proteome</keyword>
<protein>
    <submittedName>
        <fullName evidence="2">Uncharacterized protein</fullName>
    </submittedName>
</protein>
<dbReference type="Gramene" id="mRNA:HanXRQr2_Chr02g0080991">
    <property type="protein sequence ID" value="mRNA:HanXRQr2_Chr02g0080991"/>
    <property type="gene ID" value="HanXRQr2_Chr02g0080991"/>
</dbReference>
<evidence type="ECO:0000313" key="2">
    <source>
        <dbReference type="EMBL" id="OTG35267.1"/>
    </source>
</evidence>
<dbReference type="EMBL" id="CM007891">
    <property type="protein sequence ID" value="OTG35267.1"/>
    <property type="molecule type" value="Genomic_DNA"/>
</dbReference>
<reference evidence="1" key="3">
    <citation type="submission" date="2020-06" db="EMBL/GenBank/DDBJ databases">
        <title>Helianthus annuus Genome sequencing and assembly Release 2.</title>
        <authorList>
            <person name="Gouzy J."/>
            <person name="Langlade N."/>
            <person name="Munos S."/>
        </authorList>
    </citation>
    <scope>NUCLEOTIDE SEQUENCE</scope>
    <source>
        <tissue evidence="1">Leaves</tissue>
    </source>
</reference>
<name>A0A251VI00_HELAN</name>
<dbReference type="EMBL" id="MNCJ02000317">
    <property type="protein sequence ID" value="KAF5819742.1"/>
    <property type="molecule type" value="Genomic_DNA"/>
</dbReference>
<sequence length="75" mass="8389">METLMNAIVKAEYLKHPDEQVKLHMKMKFHNSTTGTLDFVVSESKDTINKLNNVSEILATSKNIGVDQVSLPPSM</sequence>
<dbReference type="InParanoid" id="A0A251VI00"/>
<dbReference type="AlphaFoldDB" id="A0A251VI00"/>
<dbReference type="STRING" id="4232.A0A251VI00"/>
<accession>A0A251VI00</accession>
<evidence type="ECO:0000313" key="1">
    <source>
        <dbReference type="EMBL" id="KAF5819742.1"/>
    </source>
</evidence>
<proteinExistence type="predicted"/>
<gene>
    <name evidence="2" type="ORF">HannXRQ_Chr02g0054921</name>
    <name evidence="1" type="ORF">HanXRQr2_Chr02g0080991</name>
</gene>
<organism evidence="2 3">
    <name type="scientific">Helianthus annuus</name>
    <name type="common">Common sunflower</name>
    <dbReference type="NCBI Taxonomy" id="4232"/>
    <lineage>
        <taxon>Eukaryota</taxon>
        <taxon>Viridiplantae</taxon>
        <taxon>Streptophyta</taxon>
        <taxon>Embryophyta</taxon>
        <taxon>Tracheophyta</taxon>
        <taxon>Spermatophyta</taxon>
        <taxon>Magnoliopsida</taxon>
        <taxon>eudicotyledons</taxon>
        <taxon>Gunneridae</taxon>
        <taxon>Pentapetalae</taxon>
        <taxon>asterids</taxon>
        <taxon>campanulids</taxon>
        <taxon>Asterales</taxon>
        <taxon>Asteraceae</taxon>
        <taxon>Asteroideae</taxon>
        <taxon>Heliantheae alliance</taxon>
        <taxon>Heliantheae</taxon>
        <taxon>Helianthus</taxon>
    </lineage>
</organism>
<reference evidence="2" key="2">
    <citation type="submission" date="2017-02" db="EMBL/GenBank/DDBJ databases">
        <title>Sunflower complete genome.</title>
        <authorList>
            <person name="Langlade N."/>
            <person name="Munos S."/>
        </authorList>
    </citation>
    <scope>NUCLEOTIDE SEQUENCE [LARGE SCALE GENOMIC DNA]</scope>
    <source>
        <tissue evidence="2">Leaves</tissue>
    </source>
</reference>